<keyword evidence="4" id="KW-0132">Cell division</keyword>
<comment type="similarity">
    <text evidence="2">Belongs to the shugoshin family.</text>
</comment>
<feature type="region of interest" description="Disordered" evidence="9">
    <location>
        <begin position="924"/>
        <end position="946"/>
    </location>
</feature>
<dbReference type="Pfam" id="PF07557">
    <property type="entry name" value="Shugoshin_C"/>
    <property type="match status" value="1"/>
</dbReference>
<evidence type="ECO:0000256" key="7">
    <source>
        <dbReference type="ARBA" id="ARBA00023306"/>
    </source>
</evidence>
<reference evidence="11" key="1">
    <citation type="submission" date="2025-08" db="UniProtKB">
        <authorList>
            <consortium name="Ensembl"/>
        </authorList>
    </citation>
    <scope>IDENTIFICATION</scope>
</reference>
<feature type="domain" description="Shugoshin C-terminal" evidence="10">
    <location>
        <begin position="886"/>
        <end position="905"/>
    </location>
</feature>
<dbReference type="Ensembl" id="ENSNNAT00000009104.1">
    <property type="protein sequence ID" value="ENSNNAP00000008684.1"/>
    <property type="gene ID" value="ENSNNAG00000005842.1"/>
</dbReference>
<accession>A0A8C6VPA8</accession>
<dbReference type="AlphaFoldDB" id="A0A8C6VPA8"/>
<dbReference type="PANTHER" id="PTHR21577">
    <property type="entry name" value="SHUGOSHIN"/>
    <property type="match status" value="1"/>
</dbReference>
<evidence type="ECO:0000256" key="1">
    <source>
        <dbReference type="ARBA" id="ARBA00004584"/>
    </source>
</evidence>
<dbReference type="OrthoDB" id="5990092at2759"/>
<dbReference type="GeneTree" id="ENSGT00960000187202"/>
<proteinExistence type="inferred from homology"/>
<evidence type="ECO:0000256" key="9">
    <source>
        <dbReference type="SAM" id="MobiDB-lite"/>
    </source>
</evidence>
<organism evidence="11 12">
    <name type="scientific">Naja naja</name>
    <name type="common">Indian cobra</name>
    <dbReference type="NCBI Taxonomy" id="35670"/>
    <lineage>
        <taxon>Eukaryota</taxon>
        <taxon>Metazoa</taxon>
        <taxon>Chordata</taxon>
        <taxon>Craniata</taxon>
        <taxon>Vertebrata</taxon>
        <taxon>Euteleostomi</taxon>
        <taxon>Lepidosauria</taxon>
        <taxon>Squamata</taxon>
        <taxon>Bifurcata</taxon>
        <taxon>Unidentata</taxon>
        <taxon>Episquamata</taxon>
        <taxon>Toxicofera</taxon>
        <taxon>Serpentes</taxon>
        <taxon>Colubroidea</taxon>
        <taxon>Elapidae</taxon>
        <taxon>Elapinae</taxon>
        <taxon>Naja</taxon>
    </lineage>
</organism>
<evidence type="ECO:0000256" key="8">
    <source>
        <dbReference type="ARBA" id="ARBA00023328"/>
    </source>
</evidence>
<evidence type="ECO:0000256" key="3">
    <source>
        <dbReference type="ARBA" id="ARBA00022454"/>
    </source>
</evidence>
<reference evidence="11" key="2">
    <citation type="submission" date="2025-09" db="UniProtKB">
        <authorList>
            <consortium name="Ensembl"/>
        </authorList>
    </citation>
    <scope>IDENTIFICATION</scope>
</reference>
<keyword evidence="5" id="KW-0159">Chromosome partition</keyword>
<dbReference type="GO" id="GO:0045132">
    <property type="term" value="P:meiotic chromosome segregation"/>
    <property type="evidence" value="ECO:0007669"/>
    <property type="project" value="InterPro"/>
</dbReference>
<dbReference type="GO" id="GO:0051177">
    <property type="term" value="P:meiotic sister chromatid cohesion"/>
    <property type="evidence" value="ECO:0007669"/>
    <property type="project" value="TreeGrafter"/>
</dbReference>
<dbReference type="GO" id="GO:0000776">
    <property type="term" value="C:kinetochore"/>
    <property type="evidence" value="ECO:0007669"/>
    <property type="project" value="TreeGrafter"/>
</dbReference>
<keyword evidence="3" id="KW-0158">Chromosome</keyword>
<name>A0A8C6VPA8_NAJNA</name>
<feature type="region of interest" description="Disordered" evidence="9">
    <location>
        <begin position="834"/>
        <end position="857"/>
    </location>
</feature>
<keyword evidence="12" id="KW-1185">Reference proteome</keyword>
<evidence type="ECO:0000313" key="11">
    <source>
        <dbReference type="Ensembl" id="ENSNNAP00000008684.1"/>
    </source>
</evidence>
<evidence type="ECO:0000256" key="5">
    <source>
        <dbReference type="ARBA" id="ARBA00022829"/>
    </source>
</evidence>
<keyword evidence="8" id="KW-0137">Centromere</keyword>
<dbReference type="Proteomes" id="UP000694559">
    <property type="component" value="Unplaced"/>
</dbReference>
<comment type="subcellular location">
    <subcellularLocation>
        <location evidence="1">Chromosome</location>
        <location evidence="1">Centromere</location>
    </subcellularLocation>
</comment>
<feature type="region of interest" description="Disordered" evidence="9">
    <location>
        <begin position="594"/>
        <end position="635"/>
    </location>
</feature>
<evidence type="ECO:0000313" key="12">
    <source>
        <dbReference type="Proteomes" id="UP000694559"/>
    </source>
</evidence>
<sequence>MNAGVLEKMFQECTETSSLFFKNGVRERMKEKKNGVLKTAKMNASLASKIRTRTINNSSIIKVSLKQNNKALALALNAAKITAQKLTDEKMWLQKEVELGHFENAGLRQKLSSVKKYIDELQLFMNSGFQTAIKLIRFSESDSFPSFLDERGHNDTHDISCSQEDNNCPRVASKFMRIPLSHVDDDGNDRKTSTSLKKFPLDPLESAFGETLRSVPFHEVKKSFSSFTDKLLANCGNSDPGLHEMDDSTLALNSSTIFGDNLWNVPQNSRSCSLSILDKNYPVHQCKDTARPHSDSILSEHVTKRKKRKTGFPATFGNNLEAEVSDIDKLQGTKEIESLTKENLKISQVGELTTPSTKSESCIEIKAKERKTLEKDNAETKNTIFSTSQSKLSLNNGNNGRPDINVAVSKTSELDSSKIKLPKSACHVENLDQNRKEQCSSQHFGRTARNRRTYVVEPNCINNCTTQEIEKGIFLEKMKNLENQSKSPESRSLTNEIQQNEKNCSSSICLNKTKNYRKTIMLHPAPSNDRNDCASFQHTKEKTGLENLDSLGRQFQRPESNSLNIVNTEHSFDFQKQAPSQEAISDLNVKRKSKRKVYENNGSHRLSEMEEQSLDNTDSDLPQSEIKKKKHRDKKMNFDRDIIQREHSSANADVLDLKEKAQKVSKKRSKSKCTPFVFSISLGDEDNFFEGSKVVKKNREISTTLNSCPLTKTSSHSEKTNWTANSKEAGLKKKMTTFSKTCIVNDLGNKGTDSEPFLQNSEEHEITHTTQTKWSFLQVPDCSTLQKPIVDTKTLPLNSDSSSVRLSKSSSYVEVQKSPETDCALSTVFEKNSKQLETSGREEKQPIQAIPETSSENAALQQNGNKVLKDLTNSIPLETSPIYSTRRRKKDVSYAEPSLNRKLRRGDPFTMTEFLSSPIYKTKKKNLTKGTERSRKTKNIKKGNSA</sequence>
<feature type="compositionally biased region" description="Basic and acidic residues" evidence="9">
    <location>
        <begin position="834"/>
        <end position="845"/>
    </location>
</feature>
<evidence type="ECO:0000256" key="4">
    <source>
        <dbReference type="ARBA" id="ARBA00022618"/>
    </source>
</evidence>
<dbReference type="OMA" id="CHIENSD"/>
<feature type="compositionally biased region" description="Basic residues" evidence="9">
    <location>
        <begin position="935"/>
        <end position="946"/>
    </location>
</feature>
<dbReference type="PANTHER" id="PTHR21577:SF3">
    <property type="entry name" value="SHUGOSHIN 1-RELATED"/>
    <property type="match status" value="1"/>
</dbReference>
<keyword evidence="7" id="KW-0131">Cell cycle</keyword>
<dbReference type="InterPro" id="IPR011515">
    <property type="entry name" value="Shugoshin_C"/>
</dbReference>
<dbReference type="InterPro" id="IPR038889">
    <property type="entry name" value="Shugoshin1/2"/>
</dbReference>
<evidence type="ECO:0000256" key="6">
    <source>
        <dbReference type="ARBA" id="ARBA00023054"/>
    </source>
</evidence>
<protein>
    <recommendedName>
        <fullName evidence="10">Shugoshin C-terminal domain-containing protein</fullName>
    </recommendedName>
</protein>
<dbReference type="GO" id="GO:0005634">
    <property type="term" value="C:nucleus"/>
    <property type="evidence" value="ECO:0007669"/>
    <property type="project" value="InterPro"/>
</dbReference>
<dbReference type="GO" id="GO:0051301">
    <property type="term" value="P:cell division"/>
    <property type="evidence" value="ECO:0007669"/>
    <property type="project" value="UniProtKB-KW"/>
</dbReference>
<evidence type="ECO:0000256" key="2">
    <source>
        <dbReference type="ARBA" id="ARBA00010845"/>
    </source>
</evidence>
<keyword evidence="6" id="KW-0175">Coiled coil</keyword>
<evidence type="ECO:0000259" key="10">
    <source>
        <dbReference type="Pfam" id="PF07557"/>
    </source>
</evidence>